<feature type="compositionally biased region" description="Low complexity" evidence="1">
    <location>
        <begin position="269"/>
        <end position="282"/>
    </location>
</feature>
<evidence type="ECO:0000313" key="2">
    <source>
        <dbReference type="EMBL" id="GGS39582.1"/>
    </source>
</evidence>
<comment type="caution">
    <text evidence="2">The sequence shown here is derived from an EMBL/GenBank/DDBJ whole genome shotgun (WGS) entry which is preliminary data.</text>
</comment>
<gene>
    <name evidence="2" type="ORF">GCM10010238_31100</name>
</gene>
<feature type="compositionally biased region" description="Low complexity" evidence="1">
    <location>
        <begin position="49"/>
        <end position="61"/>
    </location>
</feature>
<dbReference type="Proteomes" id="UP000653493">
    <property type="component" value="Unassembled WGS sequence"/>
</dbReference>
<proteinExistence type="predicted"/>
<sequence>MQLHQVTRPRTGGPAARTAAKSVPVAPLAALQRSAGNAAVSRLVAARRSAAGPGRGPAVPVQRAEDDSPGGSRSEATSFETVTLQLQVRQDHNSLGRDFVAGHFGHAWVALYTDRTPARTACTTYGFFPQKRPSAANPFETVDGAVHVNRDQPAAASTRTSVLLNRDQLAKAHQYIDAHMNAKYNLATYNCTSFARGVYKAATGRDAPGLGLPLLENPNAIQQAMRLRNRRKGVPAEGHEITDYQLTARDGDDEDDDFTAGDRPYRPEGGLVELAPLPAPGGAEPGDAERRLSIG</sequence>
<organism evidence="2 3">
    <name type="scientific">Streptomyces griseoviridis</name>
    <dbReference type="NCBI Taxonomy" id="45398"/>
    <lineage>
        <taxon>Bacteria</taxon>
        <taxon>Bacillati</taxon>
        <taxon>Actinomycetota</taxon>
        <taxon>Actinomycetes</taxon>
        <taxon>Kitasatosporales</taxon>
        <taxon>Streptomycetaceae</taxon>
        <taxon>Streptomyces</taxon>
    </lineage>
</organism>
<feature type="region of interest" description="Disordered" evidence="1">
    <location>
        <begin position="1"/>
        <end position="22"/>
    </location>
</feature>
<reference evidence="2" key="1">
    <citation type="journal article" date="2014" name="Int. J. Syst. Evol. Microbiol.">
        <title>Complete genome sequence of Corynebacterium casei LMG S-19264T (=DSM 44701T), isolated from a smear-ripened cheese.</title>
        <authorList>
            <consortium name="US DOE Joint Genome Institute (JGI-PGF)"/>
            <person name="Walter F."/>
            <person name="Albersmeier A."/>
            <person name="Kalinowski J."/>
            <person name="Ruckert C."/>
        </authorList>
    </citation>
    <scope>NUCLEOTIDE SEQUENCE</scope>
    <source>
        <strain evidence="2">JCM 4234</strain>
    </source>
</reference>
<evidence type="ECO:0008006" key="4">
    <source>
        <dbReference type="Google" id="ProtNLM"/>
    </source>
</evidence>
<feature type="region of interest" description="Disordered" evidence="1">
    <location>
        <begin position="246"/>
        <end position="295"/>
    </location>
</feature>
<accession>A0A918GJM9</accession>
<name>A0A918GJM9_STRGD</name>
<dbReference type="EMBL" id="BMSL01000007">
    <property type="protein sequence ID" value="GGS39582.1"/>
    <property type="molecule type" value="Genomic_DNA"/>
</dbReference>
<evidence type="ECO:0000313" key="3">
    <source>
        <dbReference type="Proteomes" id="UP000653493"/>
    </source>
</evidence>
<reference evidence="2" key="2">
    <citation type="submission" date="2020-09" db="EMBL/GenBank/DDBJ databases">
        <authorList>
            <person name="Sun Q."/>
            <person name="Ohkuma M."/>
        </authorList>
    </citation>
    <scope>NUCLEOTIDE SEQUENCE</scope>
    <source>
        <strain evidence="2">JCM 4234</strain>
    </source>
</reference>
<protein>
    <recommendedName>
        <fullName evidence="4">PPPDE domain-containing protein</fullName>
    </recommendedName>
</protein>
<feature type="region of interest" description="Disordered" evidence="1">
    <location>
        <begin position="49"/>
        <end position="78"/>
    </location>
</feature>
<evidence type="ECO:0000256" key="1">
    <source>
        <dbReference type="SAM" id="MobiDB-lite"/>
    </source>
</evidence>
<keyword evidence="3" id="KW-1185">Reference proteome</keyword>
<dbReference type="AlphaFoldDB" id="A0A918GJM9"/>